<proteinExistence type="predicted"/>
<comment type="subcellular location">
    <subcellularLocation>
        <location evidence="1">Cell membrane</location>
    </subcellularLocation>
</comment>
<evidence type="ECO:0000256" key="8">
    <source>
        <dbReference type="ARBA" id="ARBA00023136"/>
    </source>
</evidence>
<dbReference type="STRING" id="1656094.BFC18_20645"/>
<keyword evidence="4 10" id="KW-0479">Metal-binding</keyword>
<dbReference type="EMBL" id="MDHN01000041">
    <property type="protein sequence ID" value="OFC69140.1"/>
    <property type="molecule type" value="Genomic_DNA"/>
</dbReference>
<dbReference type="SUPFAM" id="SSF46626">
    <property type="entry name" value="Cytochrome c"/>
    <property type="match status" value="3"/>
</dbReference>
<evidence type="ECO:0000256" key="1">
    <source>
        <dbReference type="ARBA" id="ARBA00004236"/>
    </source>
</evidence>
<dbReference type="InterPro" id="IPR014353">
    <property type="entry name" value="Membr-bd_ADH_cyt_c"/>
</dbReference>
<evidence type="ECO:0000256" key="4">
    <source>
        <dbReference type="ARBA" id="ARBA00022723"/>
    </source>
</evidence>
<keyword evidence="11" id="KW-0812">Transmembrane</keyword>
<comment type="caution">
    <text evidence="13">The sequence shown here is derived from an EMBL/GenBank/DDBJ whole genome shotgun (WGS) entry which is preliminary data.</text>
</comment>
<dbReference type="GO" id="GO:0016614">
    <property type="term" value="F:oxidoreductase activity, acting on CH-OH group of donors"/>
    <property type="evidence" value="ECO:0007669"/>
    <property type="project" value="InterPro"/>
</dbReference>
<organism evidence="13 14">
    <name type="scientific">Alteromonas confluentis</name>
    <dbReference type="NCBI Taxonomy" id="1656094"/>
    <lineage>
        <taxon>Bacteria</taxon>
        <taxon>Pseudomonadati</taxon>
        <taxon>Pseudomonadota</taxon>
        <taxon>Gammaproteobacteria</taxon>
        <taxon>Alteromonadales</taxon>
        <taxon>Alteromonadaceae</taxon>
        <taxon>Alteromonas/Salinimonas group</taxon>
        <taxon>Alteromonas</taxon>
    </lineage>
</organism>
<dbReference type="Pfam" id="PF00034">
    <property type="entry name" value="Cytochrom_C"/>
    <property type="match status" value="2"/>
</dbReference>
<keyword evidence="3 9" id="KW-0349">Heme</keyword>
<dbReference type="InterPro" id="IPR009056">
    <property type="entry name" value="Cyt_c-like_dom"/>
</dbReference>
<feature type="binding site" description="axial binding residue" evidence="10">
    <location>
        <position position="210"/>
    </location>
    <ligand>
        <name>heme c</name>
        <dbReference type="ChEBI" id="CHEBI:61717"/>
        <label>2</label>
    </ligand>
    <ligandPart>
        <name>Fe</name>
        <dbReference type="ChEBI" id="CHEBI:18248"/>
    </ligandPart>
</feature>
<dbReference type="Gene3D" id="1.10.760.10">
    <property type="entry name" value="Cytochrome c-like domain"/>
    <property type="match status" value="2"/>
</dbReference>
<evidence type="ECO:0000313" key="14">
    <source>
        <dbReference type="Proteomes" id="UP000175691"/>
    </source>
</evidence>
<feature type="transmembrane region" description="Helical" evidence="11">
    <location>
        <begin position="7"/>
        <end position="24"/>
    </location>
</feature>
<evidence type="ECO:0000313" key="13">
    <source>
        <dbReference type="EMBL" id="OFC69140.1"/>
    </source>
</evidence>
<dbReference type="GO" id="GO:0009055">
    <property type="term" value="F:electron transfer activity"/>
    <property type="evidence" value="ECO:0007669"/>
    <property type="project" value="InterPro"/>
</dbReference>
<evidence type="ECO:0000259" key="12">
    <source>
        <dbReference type="PROSITE" id="PS51007"/>
    </source>
</evidence>
<feature type="domain" description="Cytochrome c" evidence="12">
    <location>
        <begin position="47"/>
        <end position="149"/>
    </location>
</feature>
<accession>A0A1E7Z6K5</accession>
<dbReference type="InterPro" id="IPR036909">
    <property type="entry name" value="Cyt_c-like_dom_sf"/>
</dbReference>
<gene>
    <name evidence="13" type="ORF">BFC18_20645</name>
</gene>
<keyword evidence="14" id="KW-1185">Reference proteome</keyword>
<evidence type="ECO:0000256" key="6">
    <source>
        <dbReference type="ARBA" id="ARBA00022737"/>
    </source>
</evidence>
<protein>
    <submittedName>
        <fullName evidence="13">Alcohol dehydrogenase</fullName>
    </submittedName>
</protein>
<feature type="binding site" description="covalent" evidence="9">
    <location>
        <position position="345"/>
    </location>
    <ligand>
        <name>heme c</name>
        <dbReference type="ChEBI" id="CHEBI:61717"/>
        <label>3</label>
    </ligand>
</feature>
<feature type="binding site" description="covalent" evidence="9">
    <location>
        <position position="61"/>
    </location>
    <ligand>
        <name>heme c</name>
        <dbReference type="ChEBI" id="CHEBI:61717"/>
        <label>1</label>
    </ligand>
</feature>
<feature type="binding site" description="covalent" evidence="9">
    <location>
        <position position="342"/>
    </location>
    <ligand>
        <name>heme c</name>
        <dbReference type="ChEBI" id="CHEBI:61717"/>
        <label>3</label>
    </ligand>
</feature>
<name>A0A1E7Z6K5_9ALTE</name>
<dbReference type="PROSITE" id="PS51007">
    <property type="entry name" value="CYTC"/>
    <property type="match status" value="3"/>
</dbReference>
<evidence type="ECO:0000256" key="9">
    <source>
        <dbReference type="PIRSR" id="PIRSR000018-50"/>
    </source>
</evidence>
<feature type="binding site" description="covalent" evidence="9">
    <location>
        <position position="209"/>
    </location>
    <ligand>
        <name>heme c</name>
        <dbReference type="ChEBI" id="CHEBI:61717"/>
        <label>2</label>
    </ligand>
</feature>
<keyword evidence="5" id="KW-0732">Signal</keyword>
<sequence length="436" mass="47036">MKVLKWILLIGVVVAVVLGGMVIWTKVAPQGDDPVSPIAGIPHDMPDTMTRGEYLTRAADCFACHSPVEGKMLSGGRPFKLPFGTIYATNLTPDPETGIGNMSDEAFIAAVRDGIGSKGHEYPAMPYTKYSQLSTQDVLDIKAYLMSVEPVNKPTPESDLIFPFNQRWGMALWNAVFFENHRYEADEEKSDEWNRGAYLASALAHCGECHTPRNIGYATKSREYMAGTKVQGWKAFNTTSDGTYGIGDWSDEQLRSYLTTGHAPGRSSASGPMAEVVELSLQYMTDSDIDALMAYLRAVDPSLGGSETAVNTSPDSLKNATAVLPNSTSSQQRGKMLFEGDCAGCHQWDGQGRQTKYASLKGSSAANDSEALAVTQVILNGTSISIGERHEYMPGFGSIYSDSDVAALANYVVSHFGGKDGIVTAEDVAETRAQGE</sequence>
<evidence type="ECO:0000256" key="5">
    <source>
        <dbReference type="ARBA" id="ARBA00022729"/>
    </source>
</evidence>
<feature type="binding site" description="axial binding residue" evidence="10">
    <location>
        <position position="346"/>
    </location>
    <ligand>
        <name>heme c</name>
        <dbReference type="ChEBI" id="CHEBI:61717"/>
        <label>3</label>
    </ligand>
    <ligandPart>
        <name>Fe</name>
        <dbReference type="ChEBI" id="CHEBI:18248"/>
    </ligandPart>
</feature>
<keyword evidence="11" id="KW-1133">Transmembrane helix</keyword>
<keyword evidence="2" id="KW-1003">Cell membrane</keyword>
<evidence type="ECO:0000256" key="3">
    <source>
        <dbReference type="ARBA" id="ARBA00022617"/>
    </source>
</evidence>
<evidence type="ECO:0000256" key="2">
    <source>
        <dbReference type="ARBA" id="ARBA00022475"/>
    </source>
</evidence>
<evidence type="ECO:0000256" key="11">
    <source>
        <dbReference type="SAM" id="Phobius"/>
    </source>
</evidence>
<dbReference type="GO" id="GO:0020037">
    <property type="term" value="F:heme binding"/>
    <property type="evidence" value="ECO:0007669"/>
    <property type="project" value="InterPro"/>
</dbReference>
<dbReference type="InterPro" id="IPR051459">
    <property type="entry name" value="Cytochrome_c-type_DH"/>
</dbReference>
<dbReference type="GO" id="GO:0005886">
    <property type="term" value="C:plasma membrane"/>
    <property type="evidence" value="ECO:0007669"/>
    <property type="project" value="UniProtKB-SubCell"/>
</dbReference>
<dbReference type="RefSeq" id="WP_070127342.1">
    <property type="nucleotide sequence ID" value="NZ_MDHN01000041.1"/>
</dbReference>
<dbReference type="PANTHER" id="PTHR35008">
    <property type="entry name" value="BLL4482 PROTEIN-RELATED"/>
    <property type="match status" value="1"/>
</dbReference>
<feature type="domain" description="Cytochrome c" evidence="12">
    <location>
        <begin position="329"/>
        <end position="416"/>
    </location>
</feature>
<keyword evidence="6" id="KW-0677">Repeat</keyword>
<dbReference type="PANTHER" id="PTHR35008:SF8">
    <property type="entry name" value="ALCOHOL DEHYDROGENASE CYTOCHROME C SUBUNIT"/>
    <property type="match status" value="1"/>
</dbReference>
<evidence type="ECO:0000256" key="7">
    <source>
        <dbReference type="ARBA" id="ARBA00023004"/>
    </source>
</evidence>
<keyword evidence="7 10" id="KW-0408">Iron</keyword>
<comment type="cofactor">
    <cofactor evidence="9">
        <name>heme c</name>
        <dbReference type="ChEBI" id="CHEBI:61717"/>
    </cofactor>
    <text evidence="9">Binds 3 heme c groups covalently per subunit.</text>
</comment>
<reference evidence="13 14" key="1">
    <citation type="submission" date="2016-08" db="EMBL/GenBank/DDBJ databases">
        <authorList>
            <person name="Seilhamer J.J."/>
        </authorList>
    </citation>
    <scope>NUCLEOTIDE SEQUENCE [LARGE SCALE GENOMIC DNA]</scope>
    <source>
        <strain evidence="13 14">KCTC 42603</strain>
    </source>
</reference>
<dbReference type="OrthoDB" id="6336306at2"/>
<dbReference type="Proteomes" id="UP000175691">
    <property type="component" value="Unassembled WGS sequence"/>
</dbReference>
<feature type="binding site" description="axial binding residue" evidence="10">
    <location>
        <position position="65"/>
    </location>
    <ligand>
        <name>heme c</name>
        <dbReference type="ChEBI" id="CHEBI:61717"/>
        <label>1</label>
    </ligand>
    <ligandPart>
        <name>Fe</name>
        <dbReference type="ChEBI" id="CHEBI:18248"/>
    </ligandPart>
</feature>
<evidence type="ECO:0000256" key="10">
    <source>
        <dbReference type="PIRSR" id="PIRSR000018-51"/>
    </source>
</evidence>
<keyword evidence="8 11" id="KW-0472">Membrane</keyword>
<dbReference type="AlphaFoldDB" id="A0A1E7Z6K5"/>
<dbReference type="PIRSF" id="PIRSF000018">
    <property type="entry name" value="Mb_ADH_cyt_c"/>
    <property type="match status" value="1"/>
</dbReference>
<feature type="binding site" description="covalent" evidence="9">
    <location>
        <position position="64"/>
    </location>
    <ligand>
        <name>heme c</name>
        <dbReference type="ChEBI" id="CHEBI:61717"/>
        <label>1</label>
    </ligand>
</feature>
<feature type="domain" description="Cytochrome c" evidence="12">
    <location>
        <begin position="191"/>
        <end position="300"/>
    </location>
</feature>
<feature type="binding site" description="covalent" evidence="9">
    <location>
        <position position="206"/>
    </location>
    <ligand>
        <name>heme c</name>
        <dbReference type="ChEBI" id="CHEBI:61717"/>
        <label>2</label>
    </ligand>
</feature>
<dbReference type="GO" id="GO:0005506">
    <property type="term" value="F:iron ion binding"/>
    <property type="evidence" value="ECO:0007669"/>
    <property type="project" value="InterPro"/>
</dbReference>